<feature type="domain" description="Mannitol dehydrogenase N-terminal" evidence="3">
    <location>
        <begin position="29"/>
        <end position="275"/>
    </location>
</feature>
<dbReference type="EMBL" id="RKQK01000003">
    <property type="protein sequence ID" value="RPE66576.1"/>
    <property type="molecule type" value="Genomic_DNA"/>
</dbReference>
<evidence type="ECO:0000259" key="3">
    <source>
        <dbReference type="Pfam" id="PF01232"/>
    </source>
</evidence>
<dbReference type="Pfam" id="PF01232">
    <property type="entry name" value="Mannitol_dh"/>
    <property type="match status" value="1"/>
</dbReference>
<dbReference type="PANTHER" id="PTHR43362:SF1">
    <property type="entry name" value="MANNITOL DEHYDROGENASE 2-RELATED"/>
    <property type="match status" value="1"/>
</dbReference>
<dbReference type="GO" id="GO:0016616">
    <property type="term" value="F:oxidoreductase activity, acting on the CH-OH group of donors, NAD or NADP as acceptor"/>
    <property type="evidence" value="ECO:0007669"/>
    <property type="project" value="TreeGrafter"/>
</dbReference>
<dbReference type="InterPro" id="IPR023027">
    <property type="entry name" value="Mannitol_DH_CS"/>
</dbReference>
<evidence type="ECO:0000259" key="4">
    <source>
        <dbReference type="Pfam" id="PF08125"/>
    </source>
</evidence>
<protein>
    <submittedName>
        <fullName evidence="5">Fructuronate reductase</fullName>
    </submittedName>
</protein>
<dbReference type="SUPFAM" id="SSF48179">
    <property type="entry name" value="6-phosphogluconate dehydrogenase C-terminal domain-like"/>
    <property type="match status" value="1"/>
</dbReference>
<gene>
    <name evidence="5" type="ORF">EDD53_2280</name>
</gene>
<dbReference type="InterPro" id="IPR036291">
    <property type="entry name" value="NAD(P)-bd_dom_sf"/>
</dbReference>
<dbReference type="InterPro" id="IPR013131">
    <property type="entry name" value="Mannitol_DH_N"/>
</dbReference>
<dbReference type="InterPro" id="IPR013328">
    <property type="entry name" value="6PGD_dom2"/>
</dbReference>
<evidence type="ECO:0000256" key="1">
    <source>
        <dbReference type="ARBA" id="ARBA00023002"/>
    </source>
</evidence>
<name>A0A3N4U743_9RHOB</name>
<organism evidence="5 6">
    <name type="scientific">Pacificibacter maritimus</name>
    <dbReference type="NCBI Taxonomy" id="762213"/>
    <lineage>
        <taxon>Bacteria</taxon>
        <taxon>Pseudomonadati</taxon>
        <taxon>Pseudomonadota</taxon>
        <taxon>Alphaproteobacteria</taxon>
        <taxon>Rhodobacterales</taxon>
        <taxon>Roseobacteraceae</taxon>
        <taxon>Pacificibacter</taxon>
    </lineage>
</organism>
<dbReference type="RefSeq" id="WP_123793307.1">
    <property type="nucleotide sequence ID" value="NZ_RKQK01000003.1"/>
</dbReference>
<evidence type="ECO:0000313" key="5">
    <source>
        <dbReference type="EMBL" id="RPE66576.1"/>
    </source>
</evidence>
<evidence type="ECO:0000313" key="6">
    <source>
        <dbReference type="Proteomes" id="UP000269689"/>
    </source>
</evidence>
<dbReference type="SUPFAM" id="SSF51735">
    <property type="entry name" value="NAD(P)-binding Rossmann-fold domains"/>
    <property type="match status" value="1"/>
</dbReference>
<keyword evidence="6" id="KW-1185">Reference proteome</keyword>
<feature type="domain" description="Mannitol dehydrogenase C-terminal" evidence="4">
    <location>
        <begin position="284"/>
        <end position="432"/>
    </location>
</feature>
<dbReference type="Pfam" id="PF08125">
    <property type="entry name" value="Mannitol_dh_C"/>
    <property type="match status" value="1"/>
</dbReference>
<dbReference type="Gene3D" id="3.40.50.720">
    <property type="entry name" value="NAD(P)-binding Rossmann-like Domain"/>
    <property type="match status" value="1"/>
</dbReference>
<dbReference type="InterPro" id="IPR013118">
    <property type="entry name" value="Mannitol_DH_C"/>
</dbReference>
<dbReference type="PANTHER" id="PTHR43362">
    <property type="entry name" value="MANNITOL DEHYDROGENASE DSF1-RELATED"/>
    <property type="match status" value="1"/>
</dbReference>
<proteinExistence type="predicted"/>
<dbReference type="Gene3D" id="1.10.1040.10">
    <property type="entry name" value="N-(1-d-carboxylethyl)-l-norvaline Dehydrogenase, domain 2"/>
    <property type="match status" value="1"/>
</dbReference>
<reference evidence="5 6" key="1">
    <citation type="submission" date="2018-11" db="EMBL/GenBank/DDBJ databases">
        <title>Genomic Encyclopedia of Type Strains, Phase IV (KMG-IV): sequencing the most valuable type-strain genomes for metagenomic binning, comparative biology and taxonomic classification.</title>
        <authorList>
            <person name="Goeker M."/>
        </authorList>
    </citation>
    <scope>NUCLEOTIDE SEQUENCE [LARGE SCALE GENOMIC DNA]</scope>
    <source>
        <strain evidence="5 6">DSM 104731</strain>
    </source>
</reference>
<dbReference type="GO" id="GO:0019594">
    <property type="term" value="P:mannitol metabolic process"/>
    <property type="evidence" value="ECO:0007669"/>
    <property type="project" value="InterPro"/>
</dbReference>
<keyword evidence="1" id="KW-0560">Oxidoreductase</keyword>
<dbReference type="Proteomes" id="UP000269689">
    <property type="component" value="Unassembled WGS sequence"/>
</dbReference>
<dbReference type="AlphaFoldDB" id="A0A3N4U743"/>
<accession>A0A3N4U743</accession>
<dbReference type="OrthoDB" id="271711at2"/>
<keyword evidence="2" id="KW-0520">NAD</keyword>
<evidence type="ECO:0000256" key="2">
    <source>
        <dbReference type="ARBA" id="ARBA00023027"/>
    </source>
</evidence>
<sequence length="489" mass="53342">MNLLSNATLASIKDTDLTPKYDRSAHKVGIVHLGLGAFHKAHQAVYTDSVLAQTGGDWMIAGISMRNNQTAADITAQDGLYTVIEKASDTDHARVVGSIAQALCANDTPDQVLAILCDPATKIVTTTVTEKGYGIDRETGEIDVKNPVVAQDKTRQEPPRGVLGLIVAALQNRRALSLAPFTVLCCDNLPHNGAFLKSGVVSFARHVDPELAEWISDNVAFPSTMVDRITPAQSSDTLASAQACLRLIDTQAIETEPFHQWIIEDNFPAGRPNWDLAGAIFTDDVEPFEMMKLRLLNGSHSLIAYAGALKGHKFVRDVMNDDTLLRLVQKHMTSAAATLAPIEGINFTQYALDLIARFKNPNIAHETLQIATDGSQKMPQRIFAPAVEALNADKSIAPFAFATACWLWFCRGGDTATLGHPLLDPKSDELSRICSAETPDEIINGLFDLDGLLPQDLRRSDIWRNELRDCLNQLFAEGFDNLCEAVANQ</sequence>
<dbReference type="InterPro" id="IPR050988">
    <property type="entry name" value="Mannitol_DH/Oxidoreductase"/>
</dbReference>
<dbReference type="InterPro" id="IPR000669">
    <property type="entry name" value="Mannitol_DH"/>
</dbReference>
<comment type="caution">
    <text evidence="5">The sequence shown here is derived from an EMBL/GenBank/DDBJ whole genome shotgun (WGS) entry which is preliminary data.</text>
</comment>
<dbReference type="PRINTS" id="PR00084">
    <property type="entry name" value="MTLDHDRGNASE"/>
</dbReference>
<dbReference type="InterPro" id="IPR008927">
    <property type="entry name" value="6-PGluconate_DH-like_C_sf"/>
</dbReference>
<dbReference type="PROSITE" id="PS00974">
    <property type="entry name" value="MANNITOL_DHGENASE"/>
    <property type="match status" value="1"/>
</dbReference>